<evidence type="ECO:0000256" key="7">
    <source>
        <dbReference type="PROSITE-ProRule" id="PRU00475"/>
    </source>
</evidence>
<dbReference type="GO" id="GO:0008270">
    <property type="term" value="F:zinc ion binding"/>
    <property type="evidence" value="ECO:0007669"/>
    <property type="project" value="UniProtKB-KW"/>
</dbReference>
<dbReference type="InterPro" id="IPR001841">
    <property type="entry name" value="Znf_RING"/>
</dbReference>
<dbReference type="Proteomes" id="UP000663856">
    <property type="component" value="Unassembled WGS sequence"/>
</dbReference>
<feature type="compositionally biased region" description="Acidic residues" evidence="8">
    <location>
        <begin position="1161"/>
        <end position="1172"/>
    </location>
</feature>
<dbReference type="InterPro" id="IPR013083">
    <property type="entry name" value="Znf_RING/FYVE/PHD"/>
</dbReference>
<keyword evidence="4" id="KW-0862">Zinc</keyword>
<feature type="domain" description="PHD-type" evidence="9">
    <location>
        <begin position="1216"/>
        <end position="1264"/>
    </location>
</feature>
<dbReference type="Proteomes" id="UP000663866">
    <property type="component" value="Unassembled WGS sequence"/>
</dbReference>
<protein>
    <submittedName>
        <fullName evidence="12">Uncharacterized protein</fullName>
    </submittedName>
</protein>
<comment type="caution">
    <text evidence="12">The sequence shown here is derived from an EMBL/GenBank/DDBJ whole genome shotgun (WGS) entry which is preliminary data.</text>
</comment>
<feature type="domain" description="PHD-type" evidence="9">
    <location>
        <begin position="1090"/>
        <end position="1143"/>
    </location>
</feature>
<feature type="compositionally biased region" description="Basic and acidic residues" evidence="8">
    <location>
        <begin position="603"/>
        <end position="619"/>
    </location>
</feature>
<feature type="region of interest" description="Disordered" evidence="8">
    <location>
        <begin position="887"/>
        <end position="910"/>
    </location>
</feature>
<keyword evidence="3 6" id="KW-0863">Zinc-finger</keyword>
<dbReference type="SMART" id="SM00249">
    <property type="entry name" value="PHD"/>
    <property type="match status" value="2"/>
</dbReference>
<dbReference type="InterPro" id="IPR011011">
    <property type="entry name" value="Znf_FYVE_PHD"/>
</dbReference>
<feature type="region of interest" description="Disordered" evidence="8">
    <location>
        <begin position="713"/>
        <end position="774"/>
    </location>
</feature>
<feature type="compositionally biased region" description="Polar residues" evidence="8">
    <location>
        <begin position="761"/>
        <end position="774"/>
    </location>
</feature>
<keyword evidence="5 7" id="KW-0539">Nucleus</keyword>
<feature type="compositionally biased region" description="Basic and acidic residues" evidence="8">
    <location>
        <begin position="306"/>
        <end position="337"/>
    </location>
</feature>
<evidence type="ECO:0000256" key="1">
    <source>
        <dbReference type="ARBA" id="ARBA00004123"/>
    </source>
</evidence>
<dbReference type="InterPro" id="IPR047174">
    <property type="entry name" value="BAZ1B"/>
</dbReference>
<dbReference type="PANTHER" id="PTHR46802">
    <property type="entry name" value="TYROSINE-PROTEIN KINASE BAZ1B"/>
    <property type="match status" value="1"/>
</dbReference>
<evidence type="ECO:0000256" key="5">
    <source>
        <dbReference type="ARBA" id="ARBA00023242"/>
    </source>
</evidence>
<feature type="region of interest" description="Disordered" evidence="8">
    <location>
        <begin position="1268"/>
        <end position="1396"/>
    </location>
</feature>
<dbReference type="PROSITE" id="PS50016">
    <property type="entry name" value="ZF_PHD_2"/>
    <property type="match status" value="2"/>
</dbReference>
<feature type="compositionally biased region" description="Basic residues" evidence="8">
    <location>
        <begin position="1276"/>
        <end position="1293"/>
    </location>
</feature>
<organism evidence="12 14">
    <name type="scientific">Rotaria magnacalcarata</name>
    <dbReference type="NCBI Taxonomy" id="392030"/>
    <lineage>
        <taxon>Eukaryota</taxon>
        <taxon>Metazoa</taxon>
        <taxon>Spiralia</taxon>
        <taxon>Gnathifera</taxon>
        <taxon>Rotifera</taxon>
        <taxon>Eurotatoria</taxon>
        <taxon>Bdelloidea</taxon>
        <taxon>Philodinida</taxon>
        <taxon>Philodinidae</taxon>
        <taxon>Rotaria</taxon>
    </lineage>
</organism>
<dbReference type="CDD" id="cd15489">
    <property type="entry name" value="PHD_SF"/>
    <property type="match status" value="1"/>
</dbReference>
<dbReference type="SUPFAM" id="SSF57903">
    <property type="entry name" value="FYVE/PHD zinc finger"/>
    <property type="match status" value="2"/>
</dbReference>
<dbReference type="GO" id="GO:0042393">
    <property type="term" value="F:histone binding"/>
    <property type="evidence" value="ECO:0007669"/>
    <property type="project" value="TreeGrafter"/>
</dbReference>
<evidence type="ECO:0000313" key="12">
    <source>
        <dbReference type="EMBL" id="CAF1956001.1"/>
    </source>
</evidence>
<feature type="compositionally biased region" description="Basic residues" evidence="8">
    <location>
        <begin position="1323"/>
        <end position="1332"/>
    </location>
</feature>
<reference evidence="12" key="1">
    <citation type="submission" date="2021-02" db="EMBL/GenBank/DDBJ databases">
        <authorList>
            <person name="Nowell W R."/>
        </authorList>
    </citation>
    <scope>NUCLEOTIDE SEQUENCE</scope>
</reference>
<evidence type="ECO:0000313" key="13">
    <source>
        <dbReference type="EMBL" id="CAF3908662.1"/>
    </source>
</evidence>
<dbReference type="InterPro" id="IPR013136">
    <property type="entry name" value="WSTF_Acf1_Cbp146"/>
</dbReference>
<dbReference type="InterPro" id="IPR001965">
    <property type="entry name" value="Znf_PHD"/>
</dbReference>
<proteinExistence type="predicted"/>
<dbReference type="GO" id="GO:0140801">
    <property type="term" value="F:histone H2AXY142 kinase activity"/>
    <property type="evidence" value="ECO:0007669"/>
    <property type="project" value="InterPro"/>
</dbReference>
<dbReference type="Pfam" id="PF10537">
    <property type="entry name" value="WAC_Acf1_DNA_bd"/>
    <property type="match status" value="1"/>
</dbReference>
<evidence type="ECO:0000256" key="2">
    <source>
        <dbReference type="ARBA" id="ARBA00022723"/>
    </source>
</evidence>
<evidence type="ECO:0000256" key="3">
    <source>
        <dbReference type="ARBA" id="ARBA00022771"/>
    </source>
</evidence>
<dbReference type="InterPro" id="IPR028941">
    <property type="entry name" value="WHIM2_dom"/>
</dbReference>
<dbReference type="Gene3D" id="3.30.40.10">
    <property type="entry name" value="Zinc/RING finger domain, C3HC4 (zinc finger)"/>
    <property type="match status" value="2"/>
</dbReference>
<feature type="domain" description="WAC" evidence="11">
    <location>
        <begin position="22"/>
        <end position="128"/>
    </location>
</feature>
<gene>
    <name evidence="13" type="ORF">OVN521_LOCUS9911</name>
    <name evidence="12" type="ORF">WKI299_LOCUS2601</name>
</gene>
<comment type="subcellular location">
    <subcellularLocation>
        <location evidence="1 7">Nucleus</location>
    </subcellularLocation>
</comment>
<dbReference type="PROSITE" id="PS01359">
    <property type="entry name" value="ZF_PHD_1"/>
    <property type="match status" value="1"/>
</dbReference>
<keyword evidence="2" id="KW-0479">Metal-binding</keyword>
<evidence type="ECO:0000256" key="8">
    <source>
        <dbReference type="SAM" id="MobiDB-lite"/>
    </source>
</evidence>
<dbReference type="GO" id="GO:0090535">
    <property type="term" value="C:WICH complex"/>
    <property type="evidence" value="ECO:0007669"/>
    <property type="project" value="InterPro"/>
</dbReference>
<feature type="compositionally biased region" description="Low complexity" evidence="8">
    <location>
        <begin position="1387"/>
        <end position="1396"/>
    </location>
</feature>
<dbReference type="Pfam" id="PF00628">
    <property type="entry name" value="PHD"/>
    <property type="match status" value="1"/>
</dbReference>
<feature type="compositionally biased region" description="Polar residues" evidence="8">
    <location>
        <begin position="284"/>
        <end position="293"/>
    </location>
</feature>
<dbReference type="InterPro" id="IPR019786">
    <property type="entry name" value="Zinc_finger_PHD-type_CS"/>
</dbReference>
<feature type="region of interest" description="Disordered" evidence="8">
    <location>
        <begin position="591"/>
        <end position="619"/>
    </location>
</feature>
<feature type="compositionally biased region" description="Polar residues" evidence="8">
    <location>
        <begin position="1333"/>
        <end position="1344"/>
    </location>
</feature>
<dbReference type="Pfam" id="PF15613">
    <property type="entry name" value="WSD"/>
    <property type="match status" value="1"/>
</dbReference>
<accession>A0A816M2L5</accession>
<keyword evidence="15" id="KW-1185">Reference proteome</keyword>
<evidence type="ECO:0000259" key="10">
    <source>
        <dbReference type="PROSITE" id="PS50089"/>
    </source>
</evidence>
<evidence type="ECO:0000313" key="15">
    <source>
        <dbReference type="Proteomes" id="UP000663866"/>
    </source>
</evidence>
<sequence>MPLFGRRLFQRSHDDDLKEDSEEIYTIEHTGEKFHNQTLYEKLKKAYALERWTCESSWRAGLTHNEAFESEIEARKSLASIVPEYFNKPIFDIIYHNVKPLEKLAEEVSIILGQCFVVGEPVQFKKKKDNTAVKGVVERIEDYNDDSKKRTSERASVQAKLPSDRQMKNVKYAIRLTDEDRVVNNVLPSELQRCSFIPNREKLKTFIRSHSLRLGNRADSPWIFYDDSIKTKYEIKDLIPSEMVDKMKKSMTITLDEILREQERIARKHAEEEAAALAEKNKSNEINNNTPVPNSHFDDFQIVLSDDDRIPKVAEPKSTDEKERKSSAEKKAKVPKEKKLKQVKSAPAGSKNSAQPSSSPSKKTQNSSKPPSKPKKQLTLEDMKFTKNSTNHNDLLERSSVTTYDVVVPHSLLQKLDKARRDRGIDSKFFHRVILHCARILNDKQRLRLPDEYRTLIQVKFEELELKRRLSQMTDEEKKLFLQTKRLEQKPIEDLDLTLTKDLPVAKQVHTTLSISSKSMSDLLMISTFLTSCHSLFYLSLNDDIPKTTQLYLRSFKFNYLLNTSTTIFSNYFIEILQIFMKLLFKEDENRSNDDEESEDGENEAKKNEEDTKNKNLNEPIDVDKDIEQVYSIQLSQIPLTPFTCQELTRLYLLKEKDDSNQIILDKLANCETRDLSIPEQIDLLLLLVNTITTDNELMSDYFEYLTRTMSEASRERNQLVSERRRAQEEESKQKKLQLQNGDNEKVSSKKQTKIGPLITPKNSNGTTNDENRQTTPLIVDENGDIENGNDDDLKTVLQRRRQMVAMSKELKEKREIEAQKLQIQQKRQLAIQKAEQIYQDAYLNLQYGFRIKPLGYDRNYNRYWYFRGFPGLFIEKGWMGTDINYSAQSSSSSSSSQETIPPVIGEKSIPKDEPNQWFLYDDEITIQQLLHSLNNRGIREHSLSVNLKKVIPFIHTEFEQAKKSKTSIEQQDETIDTAHDIIPSFKTELEDIETRLRLGSLGGFIVNDNLNEWQTKLKQSTERIDLAELLIQLQQTVADKFATGIFNYSDKKYLQIWMNDCRTCKTYSRLYVLMMIFENSITWNKSTLGVKCKICRKKHKDEYIIVCDQCCYGFHQECLRGYSDNVKTSANELWYCPACRPSAAASKRRAKQDKQKIDYNETDDIYEDEMEVQSTSNTSSNERNNDHLSESDTDNEDQEEEEEDNNNNNNMEVDDNICSVCGVDTDLILCTQCHQYYHCQCHEPPLRCPPRSTTWICNNCRNGLTNENNYSSRQSKVKKTAKKSKDKNRIRTQKQNGTRKSTRKNYREADEEDESDEEKTRAQRRSKRLRRSNPSPIKTIDNNQHTRRRARVAKSVTSSSDEDQMTNNHDENSDIEQNEDEEENENNSNDSPSSD</sequence>
<dbReference type="PROSITE" id="PS51136">
    <property type="entry name" value="WAC"/>
    <property type="match status" value="1"/>
</dbReference>
<evidence type="ECO:0000259" key="9">
    <source>
        <dbReference type="PROSITE" id="PS50016"/>
    </source>
</evidence>
<dbReference type="InterPro" id="IPR019787">
    <property type="entry name" value="Znf_PHD-finger"/>
</dbReference>
<evidence type="ECO:0000313" key="14">
    <source>
        <dbReference type="Proteomes" id="UP000663856"/>
    </source>
</evidence>
<feature type="compositionally biased region" description="Acidic residues" evidence="8">
    <location>
        <begin position="1374"/>
        <end position="1386"/>
    </location>
</feature>
<dbReference type="EMBL" id="CAJOBG010001233">
    <property type="protein sequence ID" value="CAF3908662.1"/>
    <property type="molecule type" value="Genomic_DNA"/>
</dbReference>
<feature type="compositionally biased region" description="Basic and acidic residues" evidence="8">
    <location>
        <begin position="713"/>
        <end position="734"/>
    </location>
</feature>
<feature type="compositionally biased region" description="Acidic residues" evidence="8">
    <location>
        <begin position="1192"/>
        <end position="1206"/>
    </location>
</feature>
<evidence type="ECO:0000256" key="6">
    <source>
        <dbReference type="PROSITE-ProRule" id="PRU00175"/>
    </source>
</evidence>
<feature type="compositionally biased region" description="Low complexity" evidence="8">
    <location>
        <begin position="350"/>
        <end position="370"/>
    </location>
</feature>
<feature type="domain" description="RING-type" evidence="10">
    <location>
        <begin position="1093"/>
        <end position="1141"/>
    </location>
</feature>
<evidence type="ECO:0000256" key="4">
    <source>
        <dbReference type="ARBA" id="ARBA00022833"/>
    </source>
</evidence>
<evidence type="ECO:0000259" key="11">
    <source>
        <dbReference type="PROSITE" id="PS51136"/>
    </source>
</evidence>
<name>A0A816M2L5_9BILA</name>
<feature type="region of interest" description="Disordered" evidence="8">
    <location>
        <begin position="1151"/>
        <end position="1211"/>
    </location>
</feature>
<dbReference type="PANTHER" id="PTHR46802:SF1">
    <property type="entry name" value="TYROSINE-PROTEIN KINASE BAZ1B"/>
    <property type="match status" value="1"/>
</dbReference>
<dbReference type="PROSITE" id="PS50089">
    <property type="entry name" value="ZF_RING_2"/>
    <property type="match status" value="1"/>
</dbReference>
<dbReference type="EMBL" id="CAJNRF010000353">
    <property type="protein sequence ID" value="CAF1956001.1"/>
    <property type="molecule type" value="Genomic_DNA"/>
</dbReference>
<dbReference type="GO" id="GO:0006974">
    <property type="term" value="P:DNA damage response"/>
    <property type="evidence" value="ECO:0007669"/>
    <property type="project" value="TreeGrafter"/>
</dbReference>
<feature type="region of interest" description="Disordered" evidence="8">
    <location>
        <begin position="271"/>
        <end position="381"/>
    </location>
</feature>